<accession>A0A498HQ46</accession>
<dbReference type="GO" id="GO:0043489">
    <property type="term" value="P:RNA stabilization"/>
    <property type="evidence" value="ECO:0007669"/>
    <property type="project" value="TreeGrafter"/>
</dbReference>
<dbReference type="Gene3D" id="3.40.50.300">
    <property type="entry name" value="P-loop containing nucleotide triphosphate hydrolases"/>
    <property type="match status" value="1"/>
</dbReference>
<dbReference type="GO" id="GO:0003723">
    <property type="term" value="F:RNA binding"/>
    <property type="evidence" value="ECO:0007669"/>
    <property type="project" value="TreeGrafter"/>
</dbReference>
<dbReference type="InterPro" id="IPR049621">
    <property type="entry name" value="S1_DHX8_helicase"/>
</dbReference>
<dbReference type="InterPro" id="IPR003029">
    <property type="entry name" value="S1_domain"/>
</dbReference>
<feature type="region of interest" description="Disordered" evidence="1">
    <location>
        <begin position="210"/>
        <end position="256"/>
    </location>
</feature>
<dbReference type="InterPro" id="IPR027417">
    <property type="entry name" value="P-loop_NTPase"/>
</dbReference>
<dbReference type="SUPFAM" id="SSF50249">
    <property type="entry name" value="Nucleic acid-binding proteins"/>
    <property type="match status" value="1"/>
</dbReference>
<reference evidence="3 4" key="1">
    <citation type="submission" date="2018-10" db="EMBL/GenBank/DDBJ databases">
        <title>A high-quality apple genome assembly.</title>
        <authorList>
            <person name="Hu J."/>
        </authorList>
    </citation>
    <scope>NUCLEOTIDE SEQUENCE [LARGE SCALE GENOMIC DNA]</scope>
    <source>
        <strain evidence="4">cv. HFTH1</strain>
        <tissue evidence="3">Young leaf</tissue>
    </source>
</reference>
<dbReference type="Pfam" id="PF00575">
    <property type="entry name" value="S1"/>
    <property type="match status" value="1"/>
</dbReference>
<proteinExistence type="predicted"/>
<evidence type="ECO:0000256" key="1">
    <source>
        <dbReference type="SAM" id="MobiDB-lite"/>
    </source>
</evidence>
<dbReference type="PANTHER" id="PTHR15838:SF1">
    <property type="entry name" value="ZINC FINGER CCHC DOMAIN-CONTAINING PROTEIN 17"/>
    <property type="match status" value="1"/>
</dbReference>
<organism evidence="3 4">
    <name type="scientific">Malus domestica</name>
    <name type="common">Apple</name>
    <name type="synonym">Pyrus malus</name>
    <dbReference type="NCBI Taxonomy" id="3750"/>
    <lineage>
        <taxon>Eukaryota</taxon>
        <taxon>Viridiplantae</taxon>
        <taxon>Streptophyta</taxon>
        <taxon>Embryophyta</taxon>
        <taxon>Tracheophyta</taxon>
        <taxon>Spermatophyta</taxon>
        <taxon>Magnoliopsida</taxon>
        <taxon>eudicotyledons</taxon>
        <taxon>Gunneridae</taxon>
        <taxon>Pentapetalae</taxon>
        <taxon>rosids</taxon>
        <taxon>fabids</taxon>
        <taxon>Rosales</taxon>
        <taxon>Rosaceae</taxon>
        <taxon>Amygdaloideae</taxon>
        <taxon>Maleae</taxon>
        <taxon>Malus</taxon>
    </lineage>
</organism>
<dbReference type="EMBL" id="RDQH01000341">
    <property type="protein sequence ID" value="RXH72870.1"/>
    <property type="molecule type" value="Genomic_DNA"/>
</dbReference>
<keyword evidence="4" id="KW-1185">Reference proteome</keyword>
<protein>
    <recommendedName>
        <fullName evidence="2">S1 motif domain-containing protein</fullName>
    </recommendedName>
</protein>
<dbReference type="CDD" id="cd05684">
    <property type="entry name" value="S1_DHX8_helicase"/>
    <property type="match status" value="1"/>
</dbReference>
<dbReference type="Proteomes" id="UP000290289">
    <property type="component" value="Chromosome 15"/>
</dbReference>
<dbReference type="STRING" id="3750.A0A498HQ46"/>
<dbReference type="InterPro" id="IPR012340">
    <property type="entry name" value="NA-bd_OB-fold"/>
</dbReference>
<dbReference type="SUPFAM" id="SSF52540">
    <property type="entry name" value="P-loop containing nucleoside triphosphate hydrolases"/>
    <property type="match status" value="1"/>
</dbReference>
<sequence length="470" mass="52682">MAAAAAVADCWKNLEYLSLVSKVFSELETHLSLGDKVVAEFVIDMGLKYQTADEFDAKLKENGVNLPDYTGRALLTAIHTILPPQPKTEKVSKKQSGSDCKNATKVMALDLNDKRGDRDQQNEQRFSDKPEFYRVYKGRVSRVMGSGCFVRLSGFRGKEGLVHVSQIANRRISNAKNVVRRDEEVYVKVISISGQKLSLSIRDVDQHTGKDLVPLKRKRSEEDATPSTNPQGPRGGHGSRTGLSGIRIMDEDDAVPSRRRALKRMSSPERWEAKQLIAAGVLSATEHPMYDEETDGMLYQEEGAEEQTEIDNNEDLPQFLLGEGGYFGEMSPVRIVENPEGSLRRAAALQSALIKERREVHDQQQRALLDSIPKDLNRPWEDPMPENGERHLAQELRGVGLSTTYEMPKWKKEAYGKTISFGQRSNLSIQEQRQSLPIYKLKEKLIQAVIENQVLIVIGETGCGKTTQVT</sequence>
<evidence type="ECO:0000313" key="3">
    <source>
        <dbReference type="EMBL" id="RXH72870.1"/>
    </source>
</evidence>
<dbReference type="SMART" id="SM00316">
    <property type="entry name" value="S1"/>
    <property type="match status" value="1"/>
</dbReference>
<dbReference type="Gene3D" id="2.40.50.140">
    <property type="entry name" value="Nucleic acid-binding proteins"/>
    <property type="match status" value="1"/>
</dbReference>
<gene>
    <name evidence="3" type="ORF">DVH24_012554</name>
</gene>
<dbReference type="AlphaFoldDB" id="A0A498HQ46"/>
<dbReference type="FunFam" id="2.40.50.140:FF:000061">
    <property type="entry name" value="ATP-dependent RNA helicase DHX8"/>
    <property type="match status" value="1"/>
</dbReference>
<evidence type="ECO:0000259" key="2">
    <source>
        <dbReference type="PROSITE" id="PS50126"/>
    </source>
</evidence>
<comment type="caution">
    <text evidence="3">The sequence shown here is derived from an EMBL/GenBank/DDBJ whole genome shotgun (WGS) entry which is preliminary data.</text>
</comment>
<name>A0A498HQ46_MALDO</name>
<feature type="domain" description="S1 motif" evidence="2">
    <location>
        <begin position="133"/>
        <end position="202"/>
    </location>
</feature>
<feature type="compositionally biased region" description="Basic and acidic residues" evidence="1">
    <location>
        <begin position="210"/>
        <end position="222"/>
    </location>
</feature>
<evidence type="ECO:0000313" key="4">
    <source>
        <dbReference type="Proteomes" id="UP000290289"/>
    </source>
</evidence>
<dbReference type="PROSITE" id="PS50126">
    <property type="entry name" value="S1"/>
    <property type="match status" value="1"/>
</dbReference>
<dbReference type="PANTHER" id="PTHR15838">
    <property type="entry name" value="NUCLEOLAR PROTEIN OF 40 KDA"/>
    <property type="match status" value="1"/>
</dbReference>